<dbReference type="InterPro" id="IPR029063">
    <property type="entry name" value="SAM-dependent_MTases_sf"/>
</dbReference>
<proteinExistence type="predicted"/>
<sequence length="290" mass="32251">MWPEHEGFVATSLGGHGKGELDLLDILSARILRLAGIDLDRFIESYRWLCGVFNEEQLYFVRNGRYRCSNFAEVNAAVYSNAEFMRKYMEGLLVSQLFWQNHARSFIFFNEFIKTAVPDYRYLEVGPGHGLYLASVAADSDCAEAEAWDVSAESLAQTRASLSRMGVERPVTLVEQDVQASTLDLERRFDIVVISEVLEHLEAPLDALNTLAAALAPAGRILVNFPINSPAPDHIYLLESLEQVVQLVEQAGLVVERAEAFPSMGYSLKRAMAVKATVSCAVVARLGTER</sequence>
<gene>
    <name evidence="1" type="ORF">A6A04_03735</name>
</gene>
<dbReference type="Proteomes" id="UP000078428">
    <property type="component" value="Unassembled WGS sequence"/>
</dbReference>
<dbReference type="Gene3D" id="3.40.50.150">
    <property type="entry name" value="Vaccinia Virus protein VP39"/>
    <property type="match status" value="1"/>
</dbReference>
<organism evidence="1 2">
    <name type="scientific">Paramagnetospirillum marisnigri</name>
    <dbReference type="NCBI Taxonomy" id="1285242"/>
    <lineage>
        <taxon>Bacteria</taxon>
        <taxon>Pseudomonadati</taxon>
        <taxon>Pseudomonadota</taxon>
        <taxon>Alphaproteobacteria</taxon>
        <taxon>Rhodospirillales</taxon>
        <taxon>Magnetospirillaceae</taxon>
        <taxon>Paramagnetospirillum</taxon>
    </lineage>
</organism>
<keyword evidence="2" id="KW-1185">Reference proteome</keyword>
<accession>A0A178MKN7</accession>
<name>A0A178MKN7_9PROT</name>
<dbReference type="STRING" id="1285242.A6A04_03735"/>
<dbReference type="EMBL" id="LWQT01000066">
    <property type="protein sequence ID" value="OAN49236.1"/>
    <property type="molecule type" value="Genomic_DNA"/>
</dbReference>
<protein>
    <recommendedName>
        <fullName evidence="3">Methyltransferase type 12 domain-containing protein</fullName>
    </recommendedName>
</protein>
<dbReference type="AlphaFoldDB" id="A0A178MKN7"/>
<evidence type="ECO:0000313" key="2">
    <source>
        <dbReference type="Proteomes" id="UP000078428"/>
    </source>
</evidence>
<dbReference type="Pfam" id="PF13489">
    <property type="entry name" value="Methyltransf_23"/>
    <property type="match status" value="1"/>
</dbReference>
<dbReference type="PANTHER" id="PTHR43861">
    <property type="entry name" value="TRANS-ACONITATE 2-METHYLTRANSFERASE-RELATED"/>
    <property type="match status" value="1"/>
</dbReference>
<dbReference type="CDD" id="cd02440">
    <property type="entry name" value="AdoMet_MTases"/>
    <property type="match status" value="1"/>
</dbReference>
<comment type="caution">
    <text evidence="1">The sequence shown here is derived from an EMBL/GenBank/DDBJ whole genome shotgun (WGS) entry which is preliminary data.</text>
</comment>
<evidence type="ECO:0008006" key="3">
    <source>
        <dbReference type="Google" id="ProtNLM"/>
    </source>
</evidence>
<evidence type="ECO:0000313" key="1">
    <source>
        <dbReference type="EMBL" id="OAN49236.1"/>
    </source>
</evidence>
<reference evidence="1 2" key="1">
    <citation type="submission" date="2016-04" db="EMBL/GenBank/DDBJ databases">
        <title>Draft genome sequence of freshwater magnetotactic bacteria Magnetospirillum marisnigri SP-1 and Magnetospirillum moscoviense BB-1.</title>
        <authorList>
            <person name="Koziaeva V."/>
            <person name="Dziuba M.V."/>
            <person name="Ivanov T.M."/>
            <person name="Kuznetsov B."/>
            <person name="Grouzdev D.S."/>
        </authorList>
    </citation>
    <scope>NUCLEOTIDE SEQUENCE [LARGE SCALE GENOMIC DNA]</scope>
    <source>
        <strain evidence="1 2">SP-1</strain>
    </source>
</reference>
<dbReference type="SUPFAM" id="SSF53335">
    <property type="entry name" value="S-adenosyl-L-methionine-dependent methyltransferases"/>
    <property type="match status" value="1"/>
</dbReference>